<dbReference type="Pfam" id="PF02621">
    <property type="entry name" value="VitK2_biosynth"/>
    <property type="match status" value="1"/>
</dbReference>
<keyword evidence="2" id="KW-0456">Lyase</keyword>
<dbReference type="SUPFAM" id="SSF53850">
    <property type="entry name" value="Periplasmic binding protein-like II"/>
    <property type="match status" value="1"/>
</dbReference>
<gene>
    <name evidence="4" type="ORF">MNB_SM-6-1200</name>
</gene>
<name>A0A1W1CC51_9ZZZZ</name>
<organism evidence="4">
    <name type="scientific">hydrothermal vent metagenome</name>
    <dbReference type="NCBI Taxonomy" id="652676"/>
    <lineage>
        <taxon>unclassified sequences</taxon>
        <taxon>metagenomes</taxon>
        <taxon>ecological metagenomes</taxon>
    </lineage>
</organism>
<dbReference type="PANTHER" id="PTHR37167:SF1">
    <property type="entry name" value="1,4-DIHYDROXY-6-NAPHTOATE SYNTHASE"/>
    <property type="match status" value="1"/>
</dbReference>
<dbReference type="PANTHER" id="PTHR37167">
    <property type="entry name" value="1,4-DIHYDROXY-6-NAPHTOATE SYNTHASE"/>
    <property type="match status" value="1"/>
</dbReference>
<protein>
    <submittedName>
        <fullName evidence="4">Menaquinone via futalosine step 4</fullName>
    </submittedName>
</protein>
<keyword evidence="3" id="KW-0812">Transmembrane</keyword>
<dbReference type="InterPro" id="IPR003773">
    <property type="entry name" value="Menaquinone_biosynth"/>
</dbReference>
<dbReference type="EMBL" id="FPHK01000069">
    <property type="protein sequence ID" value="SFV63305.1"/>
    <property type="molecule type" value="Genomic_DNA"/>
</dbReference>
<dbReference type="GO" id="GO:0009234">
    <property type="term" value="P:menaquinone biosynthetic process"/>
    <property type="evidence" value="ECO:0007669"/>
    <property type="project" value="UniProtKB-KW"/>
</dbReference>
<keyword evidence="3" id="KW-1133">Transmembrane helix</keyword>
<evidence type="ECO:0000313" key="4">
    <source>
        <dbReference type="EMBL" id="SFV63305.1"/>
    </source>
</evidence>
<dbReference type="GO" id="GO:0016829">
    <property type="term" value="F:lyase activity"/>
    <property type="evidence" value="ECO:0007669"/>
    <property type="project" value="UniProtKB-KW"/>
</dbReference>
<reference evidence="4" key="1">
    <citation type="submission" date="2016-10" db="EMBL/GenBank/DDBJ databases">
        <authorList>
            <person name="de Groot N.N."/>
        </authorList>
    </citation>
    <scope>NUCLEOTIDE SEQUENCE</scope>
</reference>
<evidence type="ECO:0000256" key="1">
    <source>
        <dbReference type="ARBA" id="ARBA00022428"/>
    </source>
</evidence>
<dbReference type="HAMAP" id="MF_00996">
    <property type="entry name" value="MqnD"/>
    <property type="match status" value="1"/>
</dbReference>
<dbReference type="InterPro" id="IPR030869">
    <property type="entry name" value="MqnD"/>
</dbReference>
<feature type="transmembrane region" description="Helical" evidence="3">
    <location>
        <begin position="6"/>
        <end position="28"/>
    </location>
</feature>
<sequence length="320" mass="36904">MSFCHIFICTILAKLRFLLHILYFYLFFDKIIFMKKTLIAHSPDADDIFMYYAIKFGWVGMKDVQFDNIAKDIQTLNEDALNGIYDIVAISFALYPHIKKEYAPLRTAVSFGEGYGPKVIKKKGANLKRNFKVALSGKHTTNAMLFRIAYPDARITYMNFLEIEQAVLDGVVDAGVLIHESILTYNDALEVERELWDIWQELAGKELPLPLGGMAIRRSLPLNKAIEYEKTLTKAVQVARDHKERLSKMLLERDLVRIDAPTLDKYLELYANDDSITLSDIQYKAINKLFEIGYKHGFYDTLVKIEDYLIPTEYEGLRNS</sequence>
<dbReference type="CDD" id="cd13534">
    <property type="entry name" value="PBP2_MqnD_like"/>
    <property type="match status" value="1"/>
</dbReference>
<dbReference type="Gene3D" id="3.40.190.10">
    <property type="entry name" value="Periplasmic binding protein-like II"/>
    <property type="match status" value="2"/>
</dbReference>
<proteinExistence type="inferred from homology"/>
<keyword evidence="1" id="KW-0474">Menaquinone biosynthesis</keyword>
<keyword evidence="3" id="KW-0472">Membrane</keyword>
<dbReference type="AlphaFoldDB" id="A0A1W1CC51"/>
<evidence type="ECO:0000256" key="2">
    <source>
        <dbReference type="ARBA" id="ARBA00023239"/>
    </source>
</evidence>
<accession>A0A1W1CC51</accession>
<evidence type="ECO:0000256" key="3">
    <source>
        <dbReference type="SAM" id="Phobius"/>
    </source>
</evidence>